<reference evidence="13 14" key="1">
    <citation type="submission" date="2021-01" db="EMBL/GenBank/DDBJ databases">
        <title>Belnapia mucosa sp. nov. and Belnapia arida sp. nov., isolated from the Tabernas Desert (Almeria, Spain).</title>
        <authorList>
            <person name="Molina-Menor E."/>
            <person name="Vidal-Verdu A."/>
            <person name="Calonge A."/>
            <person name="Satari L."/>
            <person name="Pereto Magraner J."/>
            <person name="Porcar Miralles M."/>
        </authorList>
    </citation>
    <scope>NUCLEOTIDE SEQUENCE [LARGE SCALE GENOMIC DNA]</scope>
    <source>
        <strain evidence="13 14">T6</strain>
    </source>
</reference>
<dbReference type="InterPro" id="IPR018095">
    <property type="entry name" value="Thymidylate_kin_CS"/>
</dbReference>
<keyword evidence="7 11" id="KW-0418">Kinase</keyword>
<comment type="catalytic activity">
    <reaction evidence="10 11">
        <text>dTMP + ATP = dTDP + ADP</text>
        <dbReference type="Rhea" id="RHEA:13517"/>
        <dbReference type="ChEBI" id="CHEBI:30616"/>
        <dbReference type="ChEBI" id="CHEBI:58369"/>
        <dbReference type="ChEBI" id="CHEBI:63528"/>
        <dbReference type="ChEBI" id="CHEBI:456216"/>
        <dbReference type="EC" id="2.7.4.9"/>
    </reaction>
</comment>
<organism evidence="13 14">
    <name type="scientific">Belnapia mucosa</name>
    <dbReference type="NCBI Taxonomy" id="2804532"/>
    <lineage>
        <taxon>Bacteria</taxon>
        <taxon>Pseudomonadati</taxon>
        <taxon>Pseudomonadota</taxon>
        <taxon>Alphaproteobacteria</taxon>
        <taxon>Acetobacterales</taxon>
        <taxon>Roseomonadaceae</taxon>
        <taxon>Belnapia</taxon>
    </lineage>
</organism>
<keyword evidence="6 11" id="KW-0547">Nucleotide-binding</keyword>
<dbReference type="PANTHER" id="PTHR10344:SF4">
    <property type="entry name" value="UMP-CMP KINASE 2, MITOCHONDRIAL"/>
    <property type="match status" value="1"/>
</dbReference>
<evidence type="ECO:0000256" key="1">
    <source>
        <dbReference type="ARBA" id="ARBA00009776"/>
    </source>
</evidence>
<feature type="binding site" evidence="11">
    <location>
        <begin position="11"/>
        <end position="18"/>
    </location>
    <ligand>
        <name>ATP</name>
        <dbReference type="ChEBI" id="CHEBI:30616"/>
    </ligand>
</feature>
<comment type="caution">
    <text evidence="13">The sequence shown here is derived from an EMBL/GenBank/DDBJ whole genome shotgun (WGS) entry which is preliminary data.</text>
</comment>
<evidence type="ECO:0000256" key="5">
    <source>
        <dbReference type="ARBA" id="ARBA00022727"/>
    </source>
</evidence>
<dbReference type="CDD" id="cd01672">
    <property type="entry name" value="TMPK"/>
    <property type="match status" value="1"/>
</dbReference>
<evidence type="ECO:0000256" key="9">
    <source>
        <dbReference type="ARBA" id="ARBA00029962"/>
    </source>
</evidence>
<accession>A0ABS1VAP5</accession>
<dbReference type="GO" id="GO:0004798">
    <property type="term" value="F:dTMP kinase activity"/>
    <property type="evidence" value="ECO:0007669"/>
    <property type="project" value="UniProtKB-EC"/>
</dbReference>
<evidence type="ECO:0000313" key="13">
    <source>
        <dbReference type="EMBL" id="MBL6457804.1"/>
    </source>
</evidence>
<evidence type="ECO:0000256" key="10">
    <source>
        <dbReference type="ARBA" id="ARBA00048743"/>
    </source>
</evidence>
<comment type="function">
    <text evidence="11">Phosphorylation of dTMP to form dTDP in both de novo and salvage pathways of dTTP synthesis.</text>
</comment>
<keyword evidence="5 11" id="KW-0545">Nucleotide biosynthesis</keyword>
<evidence type="ECO:0000256" key="8">
    <source>
        <dbReference type="ARBA" id="ARBA00022840"/>
    </source>
</evidence>
<evidence type="ECO:0000256" key="2">
    <source>
        <dbReference type="ARBA" id="ARBA00012980"/>
    </source>
</evidence>
<keyword evidence="8 11" id="KW-0067">ATP-binding</keyword>
<dbReference type="PROSITE" id="PS01331">
    <property type="entry name" value="THYMIDYLATE_KINASE"/>
    <property type="match status" value="1"/>
</dbReference>
<dbReference type="Proteomes" id="UP000606490">
    <property type="component" value="Unassembled WGS sequence"/>
</dbReference>
<dbReference type="PANTHER" id="PTHR10344">
    <property type="entry name" value="THYMIDYLATE KINASE"/>
    <property type="match status" value="1"/>
</dbReference>
<evidence type="ECO:0000256" key="7">
    <source>
        <dbReference type="ARBA" id="ARBA00022777"/>
    </source>
</evidence>
<keyword evidence="4 11" id="KW-0808">Transferase</keyword>
<dbReference type="InterPro" id="IPR027417">
    <property type="entry name" value="P-loop_NTPase"/>
</dbReference>
<evidence type="ECO:0000256" key="3">
    <source>
        <dbReference type="ARBA" id="ARBA00017144"/>
    </source>
</evidence>
<dbReference type="HAMAP" id="MF_00165">
    <property type="entry name" value="Thymidylate_kinase"/>
    <property type="match status" value="1"/>
</dbReference>
<protein>
    <recommendedName>
        <fullName evidence="3 11">Thymidylate kinase</fullName>
        <ecNumber evidence="2 11">2.7.4.9</ecNumber>
    </recommendedName>
    <alternativeName>
        <fullName evidence="9 11">dTMP kinase</fullName>
    </alternativeName>
</protein>
<evidence type="ECO:0000259" key="12">
    <source>
        <dbReference type="Pfam" id="PF02223"/>
    </source>
</evidence>
<dbReference type="NCBIfam" id="TIGR00041">
    <property type="entry name" value="DTMP_kinase"/>
    <property type="match status" value="1"/>
</dbReference>
<dbReference type="InterPro" id="IPR039430">
    <property type="entry name" value="Thymidylate_kin-like_dom"/>
</dbReference>
<proteinExistence type="inferred from homology"/>
<dbReference type="SUPFAM" id="SSF52540">
    <property type="entry name" value="P-loop containing nucleoside triphosphate hydrolases"/>
    <property type="match status" value="1"/>
</dbReference>
<dbReference type="RefSeq" id="WP_202827545.1">
    <property type="nucleotide sequence ID" value="NZ_JAEUXJ010000010.1"/>
</dbReference>
<keyword evidence="14" id="KW-1185">Reference proteome</keyword>
<feature type="domain" description="Thymidylate kinase-like" evidence="12">
    <location>
        <begin position="9"/>
        <end position="200"/>
    </location>
</feature>
<dbReference type="Gene3D" id="3.40.50.300">
    <property type="entry name" value="P-loop containing nucleotide triphosphate hydrolases"/>
    <property type="match status" value="1"/>
</dbReference>
<gene>
    <name evidence="11 13" type="primary">tmk</name>
    <name evidence="13" type="ORF">JMJ55_20915</name>
</gene>
<dbReference type="Pfam" id="PF02223">
    <property type="entry name" value="Thymidylate_kin"/>
    <property type="match status" value="1"/>
</dbReference>
<evidence type="ECO:0000256" key="6">
    <source>
        <dbReference type="ARBA" id="ARBA00022741"/>
    </source>
</evidence>
<evidence type="ECO:0000313" key="14">
    <source>
        <dbReference type="Proteomes" id="UP000606490"/>
    </source>
</evidence>
<comment type="similarity">
    <text evidence="1 11">Belongs to the thymidylate kinase family.</text>
</comment>
<name>A0ABS1VAP5_9PROT</name>
<evidence type="ECO:0000256" key="11">
    <source>
        <dbReference type="HAMAP-Rule" id="MF_00165"/>
    </source>
</evidence>
<evidence type="ECO:0000256" key="4">
    <source>
        <dbReference type="ARBA" id="ARBA00022679"/>
    </source>
</evidence>
<sequence>MARGRFITLEGGEGAGKSTQARRLEAALVAEGIPVLRTREPGGAPGAEAIRTVLLGQGGWDGSWDGIAECMLHFAARREHVERTIRPALAAGTWVVSDRFADSTLAYQCFGQGVPRAAFDALAAVALEGLRPDLTLVLEIDPEAGLARAAARGDTNRYEAMDAAFHARVRAGFRAIAQAEPGRCLLLDATGTPEGVAAEILKVVRARLLP</sequence>
<dbReference type="EC" id="2.7.4.9" evidence="2 11"/>
<dbReference type="EMBL" id="JAEUXJ010000010">
    <property type="protein sequence ID" value="MBL6457804.1"/>
    <property type="molecule type" value="Genomic_DNA"/>
</dbReference>
<dbReference type="InterPro" id="IPR018094">
    <property type="entry name" value="Thymidylate_kinase"/>
</dbReference>